<sequence length="109" mass="12591">MTAWRDSSGGMIGPAHPALRGMDHIWPMATFRYSHQVERCRLLHDVFARPKEVVAETHVMSIIQSLLAVRTVARTTSRAYNITYGYRWFLTLQKGDYDQRSCNLLLYST</sequence>
<reference evidence="2" key="2">
    <citation type="submission" date="2015-01" db="EMBL/GenBank/DDBJ databases">
        <title>Evolutionary Origins and Diversification of the Mycorrhizal Mutualists.</title>
        <authorList>
            <consortium name="DOE Joint Genome Institute"/>
            <consortium name="Mycorrhizal Genomics Consortium"/>
            <person name="Kohler A."/>
            <person name="Kuo A."/>
            <person name="Nagy L.G."/>
            <person name="Floudas D."/>
            <person name="Copeland A."/>
            <person name="Barry K.W."/>
            <person name="Cichocki N."/>
            <person name="Veneault-Fourrey C."/>
            <person name="LaButti K."/>
            <person name="Lindquist E.A."/>
            <person name="Lipzen A."/>
            <person name="Lundell T."/>
            <person name="Morin E."/>
            <person name="Murat C."/>
            <person name="Riley R."/>
            <person name="Ohm R."/>
            <person name="Sun H."/>
            <person name="Tunlid A."/>
            <person name="Henrissat B."/>
            <person name="Grigoriev I.V."/>
            <person name="Hibbett D.S."/>
            <person name="Martin F."/>
        </authorList>
    </citation>
    <scope>NUCLEOTIDE SEQUENCE [LARGE SCALE GENOMIC DNA]</scope>
    <source>
        <strain evidence="2">Foug A</strain>
    </source>
</reference>
<protein>
    <submittedName>
        <fullName evidence="1">Uncharacterized protein</fullName>
    </submittedName>
</protein>
<gene>
    <name evidence="1" type="ORF">SCLCIDRAFT_302992</name>
</gene>
<reference evidence="1 2" key="1">
    <citation type="submission" date="2014-04" db="EMBL/GenBank/DDBJ databases">
        <authorList>
            <consortium name="DOE Joint Genome Institute"/>
            <person name="Kuo A."/>
            <person name="Kohler A."/>
            <person name="Nagy L.G."/>
            <person name="Floudas D."/>
            <person name="Copeland A."/>
            <person name="Barry K.W."/>
            <person name="Cichocki N."/>
            <person name="Veneault-Fourrey C."/>
            <person name="LaButti K."/>
            <person name="Lindquist E.A."/>
            <person name="Lipzen A."/>
            <person name="Lundell T."/>
            <person name="Morin E."/>
            <person name="Murat C."/>
            <person name="Sun H."/>
            <person name="Tunlid A."/>
            <person name="Henrissat B."/>
            <person name="Grigoriev I.V."/>
            <person name="Hibbett D.S."/>
            <person name="Martin F."/>
            <person name="Nordberg H.P."/>
            <person name="Cantor M.N."/>
            <person name="Hua S.X."/>
        </authorList>
    </citation>
    <scope>NUCLEOTIDE SEQUENCE [LARGE SCALE GENOMIC DNA]</scope>
    <source>
        <strain evidence="1 2">Foug A</strain>
    </source>
</reference>
<organism evidence="1 2">
    <name type="scientific">Scleroderma citrinum Foug A</name>
    <dbReference type="NCBI Taxonomy" id="1036808"/>
    <lineage>
        <taxon>Eukaryota</taxon>
        <taxon>Fungi</taxon>
        <taxon>Dikarya</taxon>
        <taxon>Basidiomycota</taxon>
        <taxon>Agaricomycotina</taxon>
        <taxon>Agaricomycetes</taxon>
        <taxon>Agaricomycetidae</taxon>
        <taxon>Boletales</taxon>
        <taxon>Sclerodermatineae</taxon>
        <taxon>Sclerodermataceae</taxon>
        <taxon>Scleroderma</taxon>
    </lineage>
</organism>
<proteinExistence type="predicted"/>
<dbReference type="AlphaFoldDB" id="A0A0C2Z0G8"/>
<name>A0A0C2Z0G8_9AGAM</name>
<dbReference type="Proteomes" id="UP000053989">
    <property type="component" value="Unassembled WGS sequence"/>
</dbReference>
<keyword evidence="2" id="KW-1185">Reference proteome</keyword>
<evidence type="ECO:0000313" key="2">
    <source>
        <dbReference type="Proteomes" id="UP000053989"/>
    </source>
</evidence>
<accession>A0A0C2Z0G8</accession>
<dbReference type="EMBL" id="KN822136">
    <property type="protein sequence ID" value="KIM55323.1"/>
    <property type="molecule type" value="Genomic_DNA"/>
</dbReference>
<dbReference type="InParanoid" id="A0A0C2Z0G8"/>
<evidence type="ECO:0000313" key="1">
    <source>
        <dbReference type="EMBL" id="KIM55323.1"/>
    </source>
</evidence>
<dbReference type="HOGENOM" id="CLU_2185489_0_0_1"/>